<dbReference type="GO" id="GO:0008360">
    <property type="term" value="P:regulation of cell shape"/>
    <property type="evidence" value="ECO:0007669"/>
    <property type="project" value="UniProtKB-KW"/>
</dbReference>
<evidence type="ECO:0000256" key="3">
    <source>
        <dbReference type="ARBA" id="ARBA00004496"/>
    </source>
</evidence>
<organism evidence="18">
    <name type="scientific">Acididesulfobacillus acetoxydans</name>
    <dbReference type="NCBI Taxonomy" id="1561005"/>
    <lineage>
        <taxon>Bacteria</taxon>
        <taxon>Bacillati</taxon>
        <taxon>Bacillota</taxon>
        <taxon>Clostridia</taxon>
        <taxon>Eubacteriales</taxon>
        <taxon>Peptococcaceae</taxon>
        <taxon>Acididesulfobacillus</taxon>
    </lineage>
</organism>
<accession>A0A8S0XCW5</accession>
<dbReference type="Gene3D" id="3.90.78.10">
    <property type="entry name" value="UDP-N-acetylenolpyruvoylglucosamine reductase, C-terminal domain"/>
    <property type="match status" value="1"/>
</dbReference>
<dbReference type="EC" id="1.3.1.98" evidence="16"/>
<evidence type="ECO:0000313" key="19">
    <source>
        <dbReference type="EMBL" id="CEJ05767.1"/>
    </source>
</evidence>
<keyword evidence="7 16" id="KW-0285">Flavoprotein</keyword>
<feature type="active site" evidence="16">
    <location>
        <position position="309"/>
    </location>
</feature>
<dbReference type="Gene3D" id="3.30.465.10">
    <property type="match status" value="1"/>
</dbReference>
<dbReference type="Gene3D" id="3.30.43.10">
    <property type="entry name" value="Uridine Diphospho-n-acetylenolpyruvylglucosamine Reductase, domain 2"/>
    <property type="match status" value="1"/>
</dbReference>
<dbReference type="GO" id="GO:0051301">
    <property type="term" value="P:cell division"/>
    <property type="evidence" value="ECO:0007669"/>
    <property type="project" value="UniProtKB-KW"/>
</dbReference>
<name>A0A8S0XCW5_9FIRM</name>
<keyword evidence="6 16" id="KW-0132">Cell division</keyword>
<dbReference type="PANTHER" id="PTHR21071:SF4">
    <property type="entry name" value="UDP-N-ACETYLENOLPYRUVOYLGLUCOSAMINE REDUCTASE"/>
    <property type="match status" value="1"/>
</dbReference>
<comment type="function">
    <text evidence="2 16">Cell wall formation.</text>
</comment>
<dbReference type="GO" id="GO:0005829">
    <property type="term" value="C:cytosol"/>
    <property type="evidence" value="ECO:0007669"/>
    <property type="project" value="TreeGrafter"/>
</dbReference>
<dbReference type="NCBIfam" id="TIGR00179">
    <property type="entry name" value="murB"/>
    <property type="match status" value="1"/>
</dbReference>
<dbReference type="PROSITE" id="PS51387">
    <property type="entry name" value="FAD_PCMH"/>
    <property type="match status" value="1"/>
</dbReference>
<dbReference type="EMBL" id="LR746496">
    <property type="protein sequence ID" value="CAA7602886.1"/>
    <property type="molecule type" value="Genomic_DNA"/>
</dbReference>
<evidence type="ECO:0000256" key="1">
    <source>
        <dbReference type="ARBA" id="ARBA00001974"/>
    </source>
</evidence>
<evidence type="ECO:0000259" key="17">
    <source>
        <dbReference type="PROSITE" id="PS51387"/>
    </source>
</evidence>
<dbReference type="InterPro" id="IPR016166">
    <property type="entry name" value="FAD-bd_PCMH"/>
</dbReference>
<comment type="similarity">
    <text evidence="16">Belongs to the MurB family.</text>
</comment>
<keyword evidence="11 16" id="KW-0573">Peptidoglycan synthesis</keyword>
<keyword evidence="10 16" id="KW-0133">Cell shape</keyword>
<comment type="subcellular location">
    <subcellularLocation>
        <location evidence="3 16">Cytoplasm</location>
    </subcellularLocation>
</comment>
<evidence type="ECO:0000256" key="16">
    <source>
        <dbReference type="HAMAP-Rule" id="MF_00037"/>
    </source>
</evidence>
<keyword evidence="8 16" id="KW-0274">FAD</keyword>
<evidence type="ECO:0000256" key="5">
    <source>
        <dbReference type="ARBA" id="ARBA00022490"/>
    </source>
</evidence>
<dbReference type="InterPro" id="IPR006094">
    <property type="entry name" value="Oxid_FAD_bind_N"/>
</dbReference>
<comment type="catalytic activity">
    <reaction evidence="15 16">
        <text>UDP-N-acetyl-alpha-D-muramate + NADP(+) = UDP-N-acetyl-3-O-(1-carboxyvinyl)-alpha-D-glucosamine + NADPH + H(+)</text>
        <dbReference type="Rhea" id="RHEA:12248"/>
        <dbReference type="ChEBI" id="CHEBI:15378"/>
        <dbReference type="ChEBI" id="CHEBI:57783"/>
        <dbReference type="ChEBI" id="CHEBI:58349"/>
        <dbReference type="ChEBI" id="CHEBI:68483"/>
        <dbReference type="ChEBI" id="CHEBI:70757"/>
        <dbReference type="EC" id="1.3.1.98"/>
    </reaction>
</comment>
<keyword evidence="14 16" id="KW-0961">Cell wall biogenesis/degradation</keyword>
<sequence>MEHNYPLKNLTTWKIGGPAEYVCWPESAEELVAAVREALSQGQDFRIIGRGSNLLAPDRGLAGITVVTTELRRILWGEHSVWVEAGYSLAKLAREAGERGWSGLEFAGGIPGTVGGAVVMNAGAYGEDMAGGIKNVKVWCDGEVRLLNRERLKFGYRTSSFQDESVCGVEAALSVDPPTAPEPAAGPPGKGGKLSLRPLVLAAELSFGPGERERILARMSEGLRKRAAAQPLAEANAGSVFRNPPGDYAARLIEQSGWKGKRCGGAKVSEKHSNFIVNTGEATATDVLCLIEDIRADVWQKFGIRLETEVRYLGAEGGRR</sequence>
<evidence type="ECO:0000313" key="18">
    <source>
        <dbReference type="EMBL" id="CAA7602886.1"/>
    </source>
</evidence>
<dbReference type="InterPro" id="IPR011601">
    <property type="entry name" value="MurB_C"/>
</dbReference>
<dbReference type="SUPFAM" id="SSF56176">
    <property type="entry name" value="FAD-binding/transporter-associated domain-like"/>
    <property type="match status" value="1"/>
</dbReference>
<dbReference type="InterPro" id="IPR003170">
    <property type="entry name" value="MurB"/>
</dbReference>
<evidence type="ECO:0000256" key="4">
    <source>
        <dbReference type="ARBA" id="ARBA00004752"/>
    </source>
</evidence>
<evidence type="ECO:0000256" key="2">
    <source>
        <dbReference type="ARBA" id="ARBA00003921"/>
    </source>
</evidence>
<dbReference type="Pfam" id="PF02873">
    <property type="entry name" value="MurB_C"/>
    <property type="match status" value="1"/>
</dbReference>
<feature type="domain" description="FAD-binding PCMH-type" evidence="17">
    <location>
        <begin position="14"/>
        <end position="182"/>
    </location>
</feature>
<reference evidence="18" key="2">
    <citation type="submission" date="2020-01" db="EMBL/GenBank/DDBJ databases">
        <authorList>
            <person name="Hornung B."/>
        </authorList>
    </citation>
    <scope>NUCLEOTIDE SEQUENCE</scope>
    <source>
        <strain evidence="18">PacBioINE</strain>
    </source>
</reference>
<evidence type="ECO:0000256" key="6">
    <source>
        <dbReference type="ARBA" id="ARBA00022618"/>
    </source>
</evidence>
<keyword evidence="20" id="KW-1185">Reference proteome</keyword>
<proteinExistence type="inferred from homology"/>
<evidence type="ECO:0000256" key="7">
    <source>
        <dbReference type="ARBA" id="ARBA00022630"/>
    </source>
</evidence>
<evidence type="ECO:0000256" key="14">
    <source>
        <dbReference type="ARBA" id="ARBA00023316"/>
    </source>
</evidence>
<protein>
    <recommendedName>
        <fullName evidence="16">UDP-N-acetylenolpyruvoylglucosamine reductase</fullName>
        <ecNumber evidence="16">1.3.1.98</ecNumber>
    </recommendedName>
    <alternativeName>
        <fullName evidence="16">UDP-N-acetylmuramate dehydrogenase</fullName>
    </alternativeName>
</protein>
<dbReference type="GO" id="GO:0071555">
    <property type="term" value="P:cell wall organization"/>
    <property type="evidence" value="ECO:0007669"/>
    <property type="project" value="UniProtKB-KW"/>
</dbReference>
<dbReference type="EMBL" id="CDGJ01000003">
    <property type="protein sequence ID" value="CEJ05767.1"/>
    <property type="molecule type" value="Genomic_DNA"/>
</dbReference>
<dbReference type="PANTHER" id="PTHR21071">
    <property type="entry name" value="UDP-N-ACETYLENOLPYRUVOYLGLUCOSAMINE REDUCTASE"/>
    <property type="match status" value="1"/>
</dbReference>
<dbReference type="GO" id="GO:0009252">
    <property type="term" value="P:peptidoglycan biosynthetic process"/>
    <property type="evidence" value="ECO:0007669"/>
    <property type="project" value="UniProtKB-UniRule"/>
</dbReference>
<comment type="cofactor">
    <cofactor evidence="1 16">
        <name>FAD</name>
        <dbReference type="ChEBI" id="CHEBI:57692"/>
    </cofactor>
</comment>
<keyword evidence="12 16" id="KW-0560">Oxidoreductase</keyword>
<evidence type="ECO:0000256" key="8">
    <source>
        <dbReference type="ARBA" id="ARBA00022827"/>
    </source>
</evidence>
<dbReference type="KEGG" id="aacx:DEACI_3709"/>
<reference evidence="19" key="1">
    <citation type="submission" date="2014-11" db="EMBL/GenBank/DDBJ databases">
        <authorList>
            <person name="Hornung B.V."/>
        </authorList>
    </citation>
    <scope>NUCLEOTIDE SEQUENCE</scope>
    <source>
        <strain evidence="19">INE</strain>
    </source>
</reference>
<dbReference type="GO" id="GO:0071949">
    <property type="term" value="F:FAD binding"/>
    <property type="evidence" value="ECO:0007669"/>
    <property type="project" value="InterPro"/>
</dbReference>
<dbReference type="Proteomes" id="UP000836597">
    <property type="component" value="Chromosome"/>
</dbReference>
<dbReference type="Proteomes" id="UP001071230">
    <property type="component" value="Unassembled WGS sequence"/>
</dbReference>
<evidence type="ECO:0000313" key="20">
    <source>
        <dbReference type="Proteomes" id="UP001071230"/>
    </source>
</evidence>
<evidence type="ECO:0000256" key="9">
    <source>
        <dbReference type="ARBA" id="ARBA00022857"/>
    </source>
</evidence>
<evidence type="ECO:0000256" key="11">
    <source>
        <dbReference type="ARBA" id="ARBA00022984"/>
    </source>
</evidence>
<keyword evidence="13 16" id="KW-0131">Cell cycle</keyword>
<gene>
    <name evidence="16" type="primary">murB</name>
    <name evidence="19" type="ORF">DEACI_0187</name>
    <name evidence="18" type="ORF">DEACI_3709</name>
</gene>
<feature type="active site" evidence="16">
    <location>
        <position position="157"/>
    </location>
</feature>
<keyword evidence="5 16" id="KW-0963">Cytoplasm</keyword>
<dbReference type="HAMAP" id="MF_00037">
    <property type="entry name" value="MurB"/>
    <property type="match status" value="1"/>
</dbReference>
<evidence type="ECO:0000256" key="12">
    <source>
        <dbReference type="ARBA" id="ARBA00023002"/>
    </source>
</evidence>
<evidence type="ECO:0000256" key="13">
    <source>
        <dbReference type="ARBA" id="ARBA00023306"/>
    </source>
</evidence>
<evidence type="ECO:0000256" key="15">
    <source>
        <dbReference type="ARBA" id="ARBA00048914"/>
    </source>
</evidence>
<dbReference type="GO" id="GO:0008762">
    <property type="term" value="F:UDP-N-acetylmuramate dehydrogenase activity"/>
    <property type="evidence" value="ECO:0007669"/>
    <property type="project" value="UniProtKB-UniRule"/>
</dbReference>
<dbReference type="Pfam" id="PF01565">
    <property type="entry name" value="FAD_binding_4"/>
    <property type="match status" value="1"/>
</dbReference>
<dbReference type="InterPro" id="IPR016167">
    <property type="entry name" value="FAD-bd_PCMH_sub1"/>
</dbReference>
<dbReference type="AlphaFoldDB" id="A0A8S0XCW5"/>
<dbReference type="InterPro" id="IPR036318">
    <property type="entry name" value="FAD-bd_PCMH-like_sf"/>
</dbReference>
<dbReference type="InterPro" id="IPR036635">
    <property type="entry name" value="MurB_C_sf"/>
</dbReference>
<comment type="pathway">
    <text evidence="4 16">Cell wall biogenesis; peptidoglycan biosynthesis.</text>
</comment>
<keyword evidence="9 16" id="KW-0521">NADP</keyword>
<feature type="active site" description="Proton donor" evidence="16">
    <location>
        <position position="239"/>
    </location>
</feature>
<dbReference type="InterPro" id="IPR016169">
    <property type="entry name" value="FAD-bd_PCMH_sub2"/>
</dbReference>
<evidence type="ECO:0000256" key="10">
    <source>
        <dbReference type="ARBA" id="ARBA00022960"/>
    </source>
</evidence>
<dbReference type="SUPFAM" id="SSF56194">
    <property type="entry name" value="Uridine diphospho-N-Acetylenolpyruvylglucosamine reductase, MurB, C-terminal domain"/>
    <property type="match status" value="1"/>
</dbReference>